<dbReference type="FunFam" id="1.10.1040.10:FF:000003">
    <property type="entry name" value="Ketol-acid reductoisomerase, mitochondrial"/>
    <property type="match status" value="1"/>
</dbReference>
<name>A0A1H4CQU8_BIZPA</name>
<evidence type="ECO:0000256" key="10">
    <source>
        <dbReference type="NCBIfam" id="TIGR00465"/>
    </source>
</evidence>
<keyword evidence="5 11" id="KW-0028">Amino-acid biosynthesis</keyword>
<evidence type="ECO:0000256" key="1">
    <source>
        <dbReference type="ARBA" id="ARBA00001946"/>
    </source>
</evidence>
<feature type="binding site" evidence="11">
    <location>
        <position position="208"/>
    </location>
    <ligand>
        <name>Mg(2+)</name>
        <dbReference type="ChEBI" id="CHEBI:18420"/>
        <label>1</label>
    </ligand>
</feature>
<keyword evidence="9 11" id="KW-0100">Branched-chain amino acid biosynthesis</keyword>
<dbReference type="SUPFAM" id="SSF51735">
    <property type="entry name" value="NAD(P)-binding Rossmann-fold domains"/>
    <property type="match status" value="1"/>
</dbReference>
<dbReference type="PROSITE" id="PS51850">
    <property type="entry name" value="KARI_N"/>
    <property type="match status" value="1"/>
</dbReference>
<dbReference type="InterPro" id="IPR013023">
    <property type="entry name" value="KARI"/>
</dbReference>
<keyword evidence="8 11" id="KW-0560">Oxidoreductase</keyword>
<dbReference type="PROSITE" id="PS51851">
    <property type="entry name" value="KARI_C"/>
    <property type="match status" value="1"/>
</dbReference>
<accession>A0A1H4CQU8</accession>
<keyword evidence="15" id="KW-1185">Reference proteome</keyword>
<feature type="binding site" evidence="11">
    <location>
        <position position="248"/>
    </location>
    <ligand>
        <name>Mg(2+)</name>
        <dbReference type="ChEBI" id="CHEBI:18420"/>
        <label>2</label>
    </ligand>
</feature>
<evidence type="ECO:0000256" key="11">
    <source>
        <dbReference type="PROSITE-ProRule" id="PRU01198"/>
    </source>
</evidence>
<feature type="domain" description="KARI C-terminal knotted" evidence="13">
    <location>
        <begin position="200"/>
        <end position="347"/>
    </location>
</feature>
<feature type="binding site" evidence="11">
    <location>
        <position position="270"/>
    </location>
    <ligand>
        <name>substrate</name>
    </ligand>
</feature>
<feature type="domain" description="KARI N-terminal Rossmann" evidence="12">
    <location>
        <begin position="9"/>
        <end position="199"/>
    </location>
</feature>
<dbReference type="GO" id="GO:0016853">
    <property type="term" value="F:isomerase activity"/>
    <property type="evidence" value="ECO:0007669"/>
    <property type="project" value="UniProtKB-KW"/>
</dbReference>
<dbReference type="PANTHER" id="PTHR21371:SF1">
    <property type="entry name" value="KETOL-ACID REDUCTOISOMERASE, MITOCHONDRIAL"/>
    <property type="match status" value="1"/>
</dbReference>
<dbReference type="GO" id="GO:0009099">
    <property type="term" value="P:L-valine biosynthetic process"/>
    <property type="evidence" value="ECO:0007669"/>
    <property type="project" value="UniProtKB-UniRule"/>
</dbReference>
<evidence type="ECO:0000256" key="8">
    <source>
        <dbReference type="ARBA" id="ARBA00023002"/>
    </source>
</evidence>
<dbReference type="Gene3D" id="1.10.1040.10">
    <property type="entry name" value="N-(1-d-carboxylethyl)-l-norvaline Dehydrogenase, domain 2"/>
    <property type="match status" value="3"/>
</dbReference>
<dbReference type="RefSeq" id="WP_092136249.1">
    <property type="nucleotide sequence ID" value="NZ_FNQK01000021.1"/>
</dbReference>
<evidence type="ECO:0000313" key="15">
    <source>
        <dbReference type="Proteomes" id="UP000198846"/>
    </source>
</evidence>
<dbReference type="InterPro" id="IPR013116">
    <property type="entry name" value="KARI_N"/>
</dbReference>
<dbReference type="OrthoDB" id="9804088at2"/>
<keyword evidence="7 11" id="KW-0460">Magnesium</keyword>
<dbReference type="PANTHER" id="PTHR21371">
    <property type="entry name" value="KETOL-ACID REDUCTOISOMERASE, MITOCHONDRIAL"/>
    <property type="match status" value="1"/>
</dbReference>
<feature type="binding site" evidence="11">
    <location>
        <position position="212"/>
    </location>
    <ligand>
        <name>Mg(2+)</name>
        <dbReference type="ChEBI" id="CHEBI:18420"/>
        <label>1</label>
    </ligand>
</feature>
<evidence type="ECO:0000256" key="4">
    <source>
        <dbReference type="ARBA" id="ARBA00010318"/>
    </source>
</evidence>
<feature type="binding site" evidence="11">
    <location>
        <position position="208"/>
    </location>
    <ligand>
        <name>Mg(2+)</name>
        <dbReference type="ChEBI" id="CHEBI:18420"/>
        <label>2</label>
    </ligand>
</feature>
<comment type="pathway">
    <text evidence="3">Amino-acid biosynthesis; L-isoleucine biosynthesis; L-isoleucine from 2-oxobutanoate: step 2/4.</text>
</comment>
<dbReference type="EC" id="1.1.1.86" evidence="10"/>
<dbReference type="GO" id="GO:0046872">
    <property type="term" value="F:metal ion binding"/>
    <property type="evidence" value="ECO:0007669"/>
    <property type="project" value="UniProtKB-UniRule"/>
</dbReference>
<dbReference type="Pfam" id="PF01450">
    <property type="entry name" value="KARI_C"/>
    <property type="match status" value="1"/>
</dbReference>
<comment type="cofactor">
    <cofactor evidence="1">
        <name>Mg(2+)</name>
        <dbReference type="ChEBI" id="CHEBI:18420"/>
    </cofactor>
</comment>
<dbReference type="SUPFAM" id="SSF48179">
    <property type="entry name" value="6-phosphogluconate dehydrogenase C-terminal domain-like"/>
    <property type="match status" value="1"/>
</dbReference>
<proteinExistence type="inferred from homology"/>
<dbReference type="UniPathway" id="UPA00049">
    <property type="reaction ID" value="UER00060"/>
</dbReference>
<dbReference type="UniPathway" id="UPA00047">
    <property type="reaction ID" value="UER00056"/>
</dbReference>
<dbReference type="EMBL" id="FNQK01000021">
    <property type="protein sequence ID" value="SEA62773.1"/>
    <property type="molecule type" value="Genomic_DNA"/>
</dbReference>
<dbReference type="Pfam" id="PF07991">
    <property type="entry name" value="KARI_N"/>
    <property type="match status" value="1"/>
</dbReference>
<comment type="pathway">
    <text evidence="2">Amino-acid biosynthesis; L-valine biosynthesis; L-valine from pyruvate: step 2/4.</text>
</comment>
<evidence type="ECO:0000256" key="5">
    <source>
        <dbReference type="ARBA" id="ARBA00022605"/>
    </source>
</evidence>
<evidence type="ECO:0000259" key="13">
    <source>
        <dbReference type="PROSITE" id="PS51851"/>
    </source>
</evidence>
<evidence type="ECO:0000256" key="7">
    <source>
        <dbReference type="ARBA" id="ARBA00022842"/>
    </source>
</evidence>
<reference evidence="14 15" key="1">
    <citation type="submission" date="2016-10" db="EMBL/GenBank/DDBJ databases">
        <authorList>
            <person name="de Groot N.N."/>
        </authorList>
    </citation>
    <scope>NUCLEOTIDE SEQUENCE [LARGE SCALE GENOMIC DNA]</scope>
    <source>
        <strain evidence="14 15">DSM 23842</strain>
    </source>
</reference>
<evidence type="ECO:0000256" key="6">
    <source>
        <dbReference type="ARBA" id="ARBA00022723"/>
    </source>
</evidence>
<keyword evidence="6 11" id="KW-0479">Metal-binding</keyword>
<dbReference type="InterPro" id="IPR013328">
    <property type="entry name" value="6PGD_dom2"/>
</dbReference>
<dbReference type="Gene3D" id="3.40.50.720">
    <property type="entry name" value="NAD(P)-binding Rossmann-like Domain"/>
    <property type="match status" value="1"/>
</dbReference>
<dbReference type="GO" id="GO:0009097">
    <property type="term" value="P:isoleucine biosynthetic process"/>
    <property type="evidence" value="ECO:0007669"/>
    <property type="project" value="UniProtKB-UniRule"/>
</dbReference>
<protein>
    <recommendedName>
        <fullName evidence="10">Ketol-acid reductoisomerase</fullName>
        <ecNumber evidence="10">1.1.1.86</ecNumber>
    </recommendedName>
</protein>
<dbReference type="GO" id="GO:0004455">
    <property type="term" value="F:ketol-acid reductoisomerase activity"/>
    <property type="evidence" value="ECO:0007669"/>
    <property type="project" value="UniProtKB-UniRule"/>
</dbReference>
<dbReference type="InterPro" id="IPR000506">
    <property type="entry name" value="KARI_C"/>
</dbReference>
<dbReference type="STRING" id="283786.SAMN04487990_12120"/>
<dbReference type="InterPro" id="IPR036291">
    <property type="entry name" value="NAD(P)-bd_dom_sf"/>
</dbReference>
<sequence>MATINFGGVEENVVKRNEFPLEKAKEVLKSETVAVIGYGVQGPGQALNLKDNGVNVIVGQRKGTNSWKKALADGWEEGKTLFEVEEACKKATVVMNLLSDAGQIQAWEGMKKHLSKGKALYFSHGFGVTFHEKTGIVPPKDVDVVLVAPKGSGTSLRSLFLNGEGLNSSYAVFQDATGKATDRALALGIAIGSGYLFETTFQKEVYSDLTGERGVLMGAVAGLFEAQFNVLRQRGHSPSEAFNETVEEFTQSLMPLIAENGMDWMFANCSTTAQRGALDWKGKFRAATEPVLNELYDSVVSGKEAEIVIEANSKPDYREKLEEELHVMHTSELWQTGLEVRKLRPKK</sequence>
<dbReference type="NCBIfam" id="TIGR00465">
    <property type="entry name" value="ilvC"/>
    <property type="match status" value="1"/>
</dbReference>
<comment type="similarity">
    <text evidence="4 11">Belongs to the ketol-acid reductoisomerase family.</text>
</comment>
<evidence type="ECO:0000256" key="2">
    <source>
        <dbReference type="ARBA" id="ARBA00004864"/>
    </source>
</evidence>
<gene>
    <name evidence="14" type="ORF">SAMN04487990_12120</name>
</gene>
<organism evidence="14 15">
    <name type="scientific">Bizionia paragorgiae</name>
    <dbReference type="NCBI Taxonomy" id="283786"/>
    <lineage>
        <taxon>Bacteria</taxon>
        <taxon>Pseudomonadati</taxon>
        <taxon>Bacteroidota</taxon>
        <taxon>Flavobacteriia</taxon>
        <taxon>Flavobacteriales</taxon>
        <taxon>Flavobacteriaceae</taxon>
        <taxon>Bizionia</taxon>
    </lineage>
</organism>
<evidence type="ECO:0000313" key="14">
    <source>
        <dbReference type="EMBL" id="SEA62773.1"/>
    </source>
</evidence>
<keyword evidence="14" id="KW-0413">Isomerase</keyword>
<evidence type="ECO:0000256" key="3">
    <source>
        <dbReference type="ARBA" id="ARBA00004885"/>
    </source>
</evidence>
<dbReference type="Proteomes" id="UP000198846">
    <property type="component" value="Unassembled WGS sequence"/>
</dbReference>
<dbReference type="AlphaFoldDB" id="A0A1H4CQU8"/>
<evidence type="ECO:0000259" key="12">
    <source>
        <dbReference type="PROSITE" id="PS51850"/>
    </source>
</evidence>
<evidence type="ECO:0000256" key="9">
    <source>
        <dbReference type="ARBA" id="ARBA00023304"/>
    </source>
</evidence>
<dbReference type="InterPro" id="IPR008927">
    <property type="entry name" value="6-PGluconate_DH-like_C_sf"/>
</dbReference>
<feature type="binding site" evidence="11">
    <location>
        <position position="244"/>
    </location>
    <ligand>
        <name>Mg(2+)</name>
        <dbReference type="ChEBI" id="CHEBI:18420"/>
        <label>2</label>
    </ligand>
</feature>